<evidence type="ECO:0000313" key="3">
    <source>
        <dbReference type="Proteomes" id="UP000663829"/>
    </source>
</evidence>
<sequence>FAQDCLLSCGVVLVYNVKECVMQRLSRCLNTQILTSIDTRTPLHLRPPLGTCDYFKIQEYELEDKRKKRLMFFGGCHQQELCCTVLIRGGTEQELRVVKSVMKLFLLITYSAALEQAFLNDCHAYPITNDLSLIRRFDLDQYIQSTIDSPINNSRTSICQLLSDGFLLSTTPLIKYPHPYILSTSLVTLLPHDLYKQIFNQKVLAKIKVAQQQESDEKSDHIQWYYNSPYNSELVSIQDKHPFIKDIQSVPNQNQQTKSVYAHYRACGGRVRYRHRRWWEWLQLWKNQEKDENDRLHLAVDPLFAGYLDLRSHLYIAILYSAHCSTLQTKQITCRQPDILELPAYSIHDTTLGKF</sequence>
<feature type="non-terminal residue" evidence="1">
    <location>
        <position position="1"/>
    </location>
</feature>
<dbReference type="PANTHER" id="PTHR45748:SF7">
    <property type="entry name" value="1-PHOSPHATIDYLINOSITOL 3-PHOSPHATE 5-KINASE-RELATED"/>
    <property type="match status" value="1"/>
</dbReference>
<evidence type="ECO:0000313" key="2">
    <source>
        <dbReference type="EMBL" id="CAF4340912.1"/>
    </source>
</evidence>
<dbReference type="OrthoDB" id="158357at2759"/>
<dbReference type="Gene3D" id="3.50.7.10">
    <property type="entry name" value="GroEL"/>
    <property type="match status" value="1"/>
</dbReference>
<name>A0A815RAL1_9BILA</name>
<dbReference type="GO" id="GO:0046854">
    <property type="term" value="P:phosphatidylinositol phosphate biosynthetic process"/>
    <property type="evidence" value="ECO:0007669"/>
    <property type="project" value="TreeGrafter"/>
</dbReference>
<dbReference type="Proteomes" id="UP000663829">
    <property type="component" value="Unassembled WGS sequence"/>
</dbReference>
<dbReference type="EMBL" id="CAJOBC010086181">
    <property type="protein sequence ID" value="CAF4340912.1"/>
    <property type="molecule type" value="Genomic_DNA"/>
</dbReference>
<gene>
    <name evidence="1" type="ORF">GPM918_LOCUS35575</name>
    <name evidence="2" type="ORF">SRO942_LOCUS36293</name>
</gene>
<proteinExistence type="predicted"/>
<comment type="caution">
    <text evidence="1">The sequence shown here is derived from an EMBL/GenBank/DDBJ whole genome shotgun (WGS) entry which is preliminary data.</text>
</comment>
<reference evidence="1" key="1">
    <citation type="submission" date="2021-02" db="EMBL/GenBank/DDBJ databases">
        <authorList>
            <person name="Nowell W R."/>
        </authorList>
    </citation>
    <scope>NUCLEOTIDE SEQUENCE</scope>
</reference>
<dbReference type="AlphaFoldDB" id="A0A815RAL1"/>
<dbReference type="GO" id="GO:0010008">
    <property type="term" value="C:endosome membrane"/>
    <property type="evidence" value="ECO:0007669"/>
    <property type="project" value="TreeGrafter"/>
</dbReference>
<keyword evidence="3" id="KW-1185">Reference proteome</keyword>
<dbReference type="GO" id="GO:0000285">
    <property type="term" value="F:1-phosphatidylinositol-3-phosphate 5-kinase activity"/>
    <property type="evidence" value="ECO:0007669"/>
    <property type="project" value="TreeGrafter"/>
</dbReference>
<protein>
    <submittedName>
        <fullName evidence="1">Uncharacterized protein</fullName>
    </submittedName>
</protein>
<dbReference type="EMBL" id="CAJNOQ010020712">
    <property type="protein sequence ID" value="CAF1474204.1"/>
    <property type="molecule type" value="Genomic_DNA"/>
</dbReference>
<evidence type="ECO:0000313" key="1">
    <source>
        <dbReference type="EMBL" id="CAF1474204.1"/>
    </source>
</evidence>
<dbReference type="InterPro" id="IPR027409">
    <property type="entry name" value="GroEL-like_apical_dom_sf"/>
</dbReference>
<dbReference type="Proteomes" id="UP000681722">
    <property type="component" value="Unassembled WGS sequence"/>
</dbReference>
<organism evidence="1 3">
    <name type="scientific">Didymodactylos carnosus</name>
    <dbReference type="NCBI Taxonomy" id="1234261"/>
    <lineage>
        <taxon>Eukaryota</taxon>
        <taxon>Metazoa</taxon>
        <taxon>Spiralia</taxon>
        <taxon>Gnathifera</taxon>
        <taxon>Rotifera</taxon>
        <taxon>Eurotatoria</taxon>
        <taxon>Bdelloidea</taxon>
        <taxon>Philodinida</taxon>
        <taxon>Philodinidae</taxon>
        <taxon>Didymodactylos</taxon>
    </lineage>
</organism>
<dbReference type="PANTHER" id="PTHR45748">
    <property type="entry name" value="1-PHOSPHATIDYLINOSITOL 3-PHOSPHATE 5-KINASE-RELATED"/>
    <property type="match status" value="1"/>
</dbReference>
<accession>A0A815RAL1</accession>
<dbReference type="SUPFAM" id="SSF52029">
    <property type="entry name" value="GroEL apical domain-like"/>
    <property type="match status" value="1"/>
</dbReference>